<dbReference type="PRINTS" id="PR00105">
    <property type="entry name" value="C5METTRFRASE"/>
</dbReference>
<reference evidence="7" key="1">
    <citation type="journal article" date="2023" name="Commun. Biol.">
        <title>Genome analysis of Parmales, the sister group of diatoms, reveals the evolutionary specialization of diatoms from phago-mixotrophs to photoautotrophs.</title>
        <authorList>
            <person name="Ban H."/>
            <person name="Sato S."/>
            <person name="Yoshikawa S."/>
            <person name="Yamada K."/>
            <person name="Nakamura Y."/>
            <person name="Ichinomiya M."/>
            <person name="Sato N."/>
            <person name="Blanc-Mathieu R."/>
            <person name="Endo H."/>
            <person name="Kuwata A."/>
            <person name="Ogata H."/>
        </authorList>
    </citation>
    <scope>NUCLEOTIDE SEQUENCE [LARGE SCALE GENOMIC DNA]</scope>
    <source>
        <strain evidence="7">NIES 3700</strain>
    </source>
</reference>
<dbReference type="AlphaFoldDB" id="A0A9W7DQP5"/>
<dbReference type="NCBIfam" id="TIGR00675">
    <property type="entry name" value="dcm"/>
    <property type="match status" value="1"/>
</dbReference>
<dbReference type="PANTHER" id="PTHR46098:SF1">
    <property type="entry name" value="TRNA (CYTOSINE(38)-C(5))-METHYLTRANSFERASE"/>
    <property type="match status" value="1"/>
</dbReference>
<name>A0A9W7DQP5_9STRA</name>
<dbReference type="Gene3D" id="3.90.120.10">
    <property type="entry name" value="DNA Methylase, subunit A, domain 2"/>
    <property type="match status" value="1"/>
</dbReference>
<dbReference type="InterPro" id="IPR001525">
    <property type="entry name" value="C5_MeTfrase"/>
</dbReference>
<dbReference type="SUPFAM" id="SSF53335">
    <property type="entry name" value="S-adenosyl-L-methionine-dependent methyltransferases"/>
    <property type="match status" value="1"/>
</dbReference>
<comment type="caution">
    <text evidence="6">The sequence shown here is derived from an EMBL/GenBank/DDBJ whole genome shotgun (WGS) entry which is preliminary data.</text>
</comment>
<keyword evidence="2 4" id="KW-0808">Transferase</keyword>
<feature type="active site" evidence="4">
    <location>
        <position position="100"/>
    </location>
</feature>
<dbReference type="GO" id="GO:0032259">
    <property type="term" value="P:methylation"/>
    <property type="evidence" value="ECO:0007669"/>
    <property type="project" value="UniProtKB-KW"/>
</dbReference>
<evidence type="ECO:0000256" key="4">
    <source>
        <dbReference type="PROSITE-ProRule" id="PRU01016"/>
    </source>
</evidence>
<accession>A0A9W7DQP5</accession>
<keyword evidence="1 4" id="KW-0489">Methyltransferase</keyword>
<sequence length="377" mass="42308">MATLSSLAVPPLSLHVTEFFSGIGGMRLALQNALSDNPKYTLRTVTAYESNDVCNTCYAHNLEGVNSLGLGESRIIRKNIEQLKEADLLTSNVWTMSPPCQPFTKTKGSLEKGSEDARSKAFSNLMSILRSMSNPPKFIFLENVAPFNTSPVHTEFTSILKSRGYTYKEFELSPMHFSVPNNRTRFYISAERTDGEGHRIGELITEPENPPPPYIDSNPVPKEDYNNYVPICQASPLSQYILPDSTLQLLYPDLSALLIPPSTLSKPFFKGMSIVGSSDCVTFCFTSSYGKTMHKSSGSLFARHVLSYKDINKSDDMSIEYQNAIRFFAPEELLKIFGFPESFEYQPEISLKRKYKLIGQSVNIKVVEYIMNSILNE</sequence>
<dbReference type="EMBL" id="BRXW01000355">
    <property type="protein sequence ID" value="GMH47263.1"/>
    <property type="molecule type" value="Genomic_DNA"/>
</dbReference>
<dbReference type="GO" id="GO:0008168">
    <property type="term" value="F:methyltransferase activity"/>
    <property type="evidence" value="ECO:0007669"/>
    <property type="project" value="UniProtKB-KW"/>
</dbReference>
<dbReference type="Proteomes" id="UP001165122">
    <property type="component" value="Unassembled WGS sequence"/>
</dbReference>
<keyword evidence="3 4" id="KW-0949">S-adenosyl-L-methionine</keyword>
<evidence type="ECO:0000256" key="1">
    <source>
        <dbReference type="ARBA" id="ARBA00022603"/>
    </source>
</evidence>
<keyword evidence="7" id="KW-1185">Reference proteome</keyword>
<evidence type="ECO:0000256" key="2">
    <source>
        <dbReference type="ARBA" id="ARBA00022679"/>
    </source>
</evidence>
<evidence type="ECO:0000313" key="7">
    <source>
        <dbReference type="Proteomes" id="UP001165122"/>
    </source>
</evidence>
<dbReference type="Gene3D" id="3.40.50.150">
    <property type="entry name" value="Vaccinia Virus protein VP39"/>
    <property type="match status" value="1"/>
</dbReference>
<dbReference type="PROSITE" id="PS51679">
    <property type="entry name" value="SAM_MT_C5"/>
    <property type="match status" value="1"/>
</dbReference>
<gene>
    <name evidence="6" type="ORF">TrLO_g8670</name>
</gene>
<evidence type="ECO:0000256" key="3">
    <source>
        <dbReference type="ARBA" id="ARBA00022691"/>
    </source>
</evidence>
<protein>
    <submittedName>
        <fullName evidence="6">Uncharacterized protein</fullName>
    </submittedName>
</protein>
<dbReference type="OrthoDB" id="414133at2759"/>
<dbReference type="InterPro" id="IPR050750">
    <property type="entry name" value="C5-MTase"/>
</dbReference>
<dbReference type="GO" id="GO:0005634">
    <property type="term" value="C:nucleus"/>
    <property type="evidence" value="ECO:0007669"/>
    <property type="project" value="TreeGrafter"/>
</dbReference>
<dbReference type="PANTHER" id="PTHR46098">
    <property type="entry name" value="TRNA (CYTOSINE(38)-C(5))-METHYLTRANSFERASE"/>
    <property type="match status" value="1"/>
</dbReference>
<comment type="similarity">
    <text evidence="4 5">Belongs to the class I-like SAM-binding methyltransferase superfamily. C5-methyltransferase family.</text>
</comment>
<evidence type="ECO:0000256" key="5">
    <source>
        <dbReference type="RuleBase" id="RU000416"/>
    </source>
</evidence>
<dbReference type="Pfam" id="PF00145">
    <property type="entry name" value="DNA_methylase"/>
    <property type="match status" value="1"/>
</dbReference>
<organism evidence="6 7">
    <name type="scientific">Triparma laevis f. longispina</name>
    <dbReference type="NCBI Taxonomy" id="1714387"/>
    <lineage>
        <taxon>Eukaryota</taxon>
        <taxon>Sar</taxon>
        <taxon>Stramenopiles</taxon>
        <taxon>Ochrophyta</taxon>
        <taxon>Bolidophyceae</taxon>
        <taxon>Parmales</taxon>
        <taxon>Triparmaceae</taxon>
        <taxon>Triparma</taxon>
    </lineage>
</organism>
<dbReference type="InterPro" id="IPR029063">
    <property type="entry name" value="SAM-dependent_MTases_sf"/>
</dbReference>
<evidence type="ECO:0000313" key="6">
    <source>
        <dbReference type="EMBL" id="GMH47263.1"/>
    </source>
</evidence>
<proteinExistence type="inferred from homology"/>